<dbReference type="EMBL" id="CP063849">
    <property type="protein sequence ID" value="QOY90079.1"/>
    <property type="molecule type" value="Genomic_DNA"/>
</dbReference>
<evidence type="ECO:0000313" key="2">
    <source>
        <dbReference type="Proteomes" id="UP000593892"/>
    </source>
</evidence>
<sequence>MRLSFDNDDFGRLVCTFHDGEGTTTARAADGLIALAALREALEALERQGEAECFWLLSTGEYRWVFRRLGAKLRLAVLWCESVAIGFQHVVWAEDDFESFTSMLRGELSRYAVTLR</sequence>
<gene>
    <name evidence="1" type="ORF">IRI77_09030</name>
</gene>
<name>A0A7S7NUQ2_PALFE</name>
<dbReference type="KEGG" id="pfer:IRI77_09030"/>
<dbReference type="AlphaFoldDB" id="A0A7S7NUQ2"/>
<dbReference type="Proteomes" id="UP000593892">
    <property type="component" value="Chromosome"/>
</dbReference>
<dbReference type="RefSeq" id="WP_194451741.1">
    <property type="nucleotide sequence ID" value="NZ_CP063849.1"/>
</dbReference>
<accession>A0A7S7NUQ2</accession>
<organism evidence="1 2">
    <name type="scientific">Paludibaculum fermentans</name>
    <dbReference type="NCBI Taxonomy" id="1473598"/>
    <lineage>
        <taxon>Bacteria</taxon>
        <taxon>Pseudomonadati</taxon>
        <taxon>Acidobacteriota</taxon>
        <taxon>Terriglobia</taxon>
        <taxon>Bryobacterales</taxon>
        <taxon>Bryobacteraceae</taxon>
        <taxon>Paludibaculum</taxon>
    </lineage>
</organism>
<protein>
    <submittedName>
        <fullName evidence="1">Uncharacterized protein</fullName>
    </submittedName>
</protein>
<keyword evidence="2" id="KW-1185">Reference proteome</keyword>
<reference evidence="1 2" key="1">
    <citation type="submission" date="2020-10" db="EMBL/GenBank/DDBJ databases">
        <title>Complete genome sequence of Paludibaculum fermentans P105T, a facultatively anaerobic acidobacterium capable of dissimilatory Fe(III) reduction.</title>
        <authorList>
            <person name="Dedysh S.N."/>
            <person name="Beletsky A.V."/>
            <person name="Kulichevskaya I.S."/>
            <person name="Mardanov A.V."/>
            <person name="Ravin N.V."/>
        </authorList>
    </citation>
    <scope>NUCLEOTIDE SEQUENCE [LARGE SCALE GENOMIC DNA]</scope>
    <source>
        <strain evidence="1 2">P105</strain>
    </source>
</reference>
<proteinExistence type="predicted"/>
<evidence type="ECO:0000313" key="1">
    <source>
        <dbReference type="EMBL" id="QOY90079.1"/>
    </source>
</evidence>